<organism evidence="1 2">
    <name type="scientific">Halobium palmae</name>
    <dbReference type="NCBI Taxonomy" id="1776492"/>
    <lineage>
        <taxon>Archaea</taxon>
        <taxon>Methanobacteriati</taxon>
        <taxon>Methanobacteriota</taxon>
        <taxon>Stenosarchaea group</taxon>
        <taxon>Halobacteria</taxon>
        <taxon>Halobacteriales</taxon>
        <taxon>Haloferacaceae</taxon>
        <taxon>Halobium</taxon>
    </lineage>
</organism>
<gene>
    <name evidence="1" type="ORF">ACFQE1_02060</name>
</gene>
<sequence>MEAVSTLRELYAGAGDPEAFHEALGNGDIGRAAQHHSLSENELRERIDSIYSIGMDLTKDYPEMADVDRDEFVDA</sequence>
<protein>
    <submittedName>
        <fullName evidence="1">Uncharacterized protein</fullName>
    </submittedName>
</protein>
<dbReference type="AlphaFoldDB" id="A0ABD5RUT3"/>
<comment type="caution">
    <text evidence="1">The sequence shown here is derived from an EMBL/GenBank/DDBJ whole genome shotgun (WGS) entry which is preliminary data.</text>
</comment>
<accession>A0ABD5RUT3</accession>
<evidence type="ECO:0000313" key="1">
    <source>
        <dbReference type="EMBL" id="MFC6723195.1"/>
    </source>
</evidence>
<reference evidence="1 2" key="1">
    <citation type="journal article" date="2019" name="Int. J. Syst. Evol. Microbiol.">
        <title>The Global Catalogue of Microorganisms (GCM) 10K type strain sequencing project: providing services to taxonomists for standard genome sequencing and annotation.</title>
        <authorList>
            <consortium name="The Broad Institute Genomics Platform"/>
            <consortium name="The Broad Institute Genome Sequencing Center for Infectious Disease"/>
            <person name="Wu L."/>
            <person name="Ma J."/>
        </authorList>
    </citation>
    <scope>NUCLEOTIDE SEQUENCE [LARGE SCALE GENOMIC DNA]</scope>
    <source>
        <strain evidence="1 2">NBRC 111368</strain>
    </source>
</reference>
<evidence type="ECO:0000313" key="2">
    <source>
        <dbReference type="Proteomes" id="UP001596328"/>
    </source>
</evidence>
<dbReference type="EMBL" id="JBHSWU010000007">
    <property type="protein sequence ID" value="MFC6723195.1"/>
    <property type="molecule type" value="Genomic_DNA"/>
</dbReference>
<dbReference type="Proteomes" id="UP001596328">
    <property type="component" value="Unassembled WGS sequence"/>
</dbReference>
<keyword evidence="2" id="KW-1185">Reference proteome</keyword>
<name>A0ABD5RUT3_9EURY</name>
<proteinExistence type="predicted"/>